<dbReference type="Gene3D" id="1.10.238.10">
    <property type="entry name" value="EF-hand"/>
    <property type="match status" value="1"/>
</dbReference>
<dbReference type="EMBL" id="CM007385">
    <property type="protein sequence ID" value="ONK68428.1"/>
    <property type="molecule type" value="Genomic_DNA"/>
</dbReference>
<evidence type="ECO:0000313" key="1">
    <source>
        <dbReference type="EMBL" id="ONK68428.1"/>
    </source>
</evidence>
<dbReference type="Gene3D" id="3.30.70.100">
    <property type="match status" value="1"/>
</dbReference>
<evidence type="ECO:0000313" key="2">
    <source>
        <dbReference type="Proteomes" id="UP000243459"/>
    </source>
</evidence>
<sequence>MSSDNFRRFLVESQGNGGVSGEEADRIFDQTRQQRQRHIIGKLARSMIAVEDFHHYLFDEELNPPLKSQTVILRVSTHCNGCERKVKKHIKKMECVADIQFNAIEGFSEDCARYYK</sequence>
<keyword evidence="2" id="KW-1185">Reference proteome</keyword>
<organism evidence="1 2">
    <name type="scientific">Asparagus officinalis</name>
    <name type="common">Garden asparagus</name>
    <dbReference type="NCBI Taxonomy" id="4686"/>
    <lineage>
        <taxon>Eukaryota</taxon>
        <taxon>Viridiplantae</taxon>
        <taxon>Streptophyta</taxon>
        <taxon>Embryophyta</taxon>
        <taxon>Tracheophyta</taxon>
        <taxon>Spermatophyta</taxon>
        <taxon>Magnoliopsida</taxon>
        <taxon>Liliopsida</taxon>
        <taxon>Asparagales</taxon>
        <taxon>Asparagaceae</taxon>
        <taxon>Asparagoideae</taxon>
        <taxon>Asparagus</taxon>
    </lineage>
</organism>
<gene>
    <name evidence="1" type="ORF">A4U43_C05F11400</name>
</gene>
<dbReference type="InterPro" id="IPR006121">
    <property type="entry name" value="HMA_dom"/>
</dbReference>
<reference evidence="2" key="1">
    <citation type="journal article" date="2017" name="Nat. Commun.">
        <title>The asparagus genome sheds light on the origin and evolution of a young Y chromosome.</title>
        <authorList>
            <person name="Harkess A."/>
            <person name="Zhou J."/>
            <person name="Xu C."/>
            <person name="Bowers J.E."/>
            <person name="Van der Hulst R."/>
            <person name="Ayyampalayam S."/>
            <person name="Mercati F."/>
            <person name="Riccardi P."/>
            <person name="McKain M.R."/>
            <person name="Kakrana A."/>
            <person name="Tang H."/>
            <person name="Ray J."/>
            <person name="Groenendijk J."/>
            <person name="Arikit S."/>
            <person name="Mathioni S.M."/>
            <person name="Nakano M."/>
            <person name="Shan H."/>
            <person name="Telgmann-Rauber A."/>
            <person name="Kanno A."/>
            <person name="Yue Z."/>
            <person name="Chen H."/>
            <person name="Li W."/>
            <person name="Chen Y."/>
            <person name="Xu X."/>
            <person name="Zhang Y."/>
            <person name="Luo S."/>
            <person name="Chen H."/>
            <person name="Gao J."/>
            <person name="Mao Z."/>
            <person name="Pires J.C."/>
            <person name="Luo M."/>
            <person name="Kudrna D."/>
            <person name="Wing R.A."/>
            <person name="Meyers B.C."/>
            <person name="Yi K."/>
            <person name="Kong H."/>
            <person name="Lavrijsen P."/>
            <person name="Sunseri F."/>
            <person name="Falavigna A."/>
            <person name="Ye Y."/>
            <person name="Leebens-Mack J.H."/>
            <person name="Chen G."/>
        </authorList>
    </citation>
    <scope>NUCLEOTIDE SEQUENCE [LARGE SCALE GENOMIC DNA]</scope>
    <source>
        <strain evidence="2">cv. DH0086</strain>
    </source>
</reference>
<dbReference type="InterPro" id="IPR044526">
    <property type="entry name" value="NAKR1-3"/>
</dbReference>
<dbReference type="CDD" id="cd00371">
    <property type="entry name" value="HMA"/>
    <property type="match status" value="1"/>
</dbReference>
<name>A0A5P1EQZ5_ASPOF</name>
<dbReference type="SUPFAM" id="SSF55008">
    <property type="entry name" value="HMA, heavy metal-associated domain"/>
    <property type="match status" value="1"/>
</dbReference>
<accession>A0A5P1EQZ5</accession>
<dbReference type="PANTHER" id="PTHR46119:SF11">
    <property type="entry name" value="HEAVY METAL TRANSPORT_DETOXIFICATION SUPERFAMILY PROTEIN"/>
    <property type="match status" value="1"/>
</dbReference>
<dbReference type="OrthoDB" id="269822at2759"/>
<evidence type="ECO:0008006" key="3">
    <source>
        <dbReference type="Google" id="ProtNLM"/>
    </source>
</evidence>
<dbReference type="AlphaFoldDB" id="A0A5P1EQZ5"/>
<protein>
    <recommendedName>
        <fullName evidence="3">HMA domain-containing protein</fullName>
    </recommendedName>
</protein>
<proteinExistence type="predicted"/>
<dbReference type="Gramene" id="ONK68428">
    <property type="protein sequence ID" value="ONK68428"/>
    <property type="gene ID" value="A4U43_C05F11400"/>
</dbReference>
<dbReference type="InterPro" id="IPR036163">
    <property type="entry name" value="HMA_dom_sf"/>
</dbReference>
<dbReference type="GO" id="GO:0046872">
    <property type="term" value="F:metal ion binding"/>
    <property type="evidence" value="ECO:0007669"/>
    <property type="project" value="InterPro"/>
</dbReference>
<dbReference type="PANTHER" id="PTHR46119">
    <property type="entry name" value="OS08G0405700 PROTEIN"/>
    <property type="match status" value="1"/>
</dbReference>
<dbReference type="Proteomes" id="UP000243459">
    <property type="component" value="Chromosome 5"/>
</dbReference>